<dbReference type="Pfam" id="PF07715">
    <property type="entry name" value="Plug"/>
    <property type="match status" value="1"/>
</dbReference>
<dbReference type="Proteomes" id="UP000185984">
    <property type="component" value="Unassembled WGS sequence"/>
</dbReference>
<dbReference type="PANTHER" id="PTHR30069:SF29">
    <property type="entry name" value="HEMOGLOBIN AND HEMOGLOBIN-HAPTOGLOBIN-BINDING PROTEIN 1-RELATED"/>
    <property type="match status" value="1"/>
</dbReference>
<dbReference type="AlphaFoldDB" id="A0A1U7HYR4"/>
<comment type="similarity">
    <text evidence="10 11">Belongs to the TonB-dependent receptor family.</text>
</comment>
<keyword evidence="5" id="KW-0732">Signal</keyword>
<dbReference type="InterPro" id="IPR036942">
    <property type="entry name" value="Beta-barrel_TonB_sf"/>
</dbReference>
<dbReference type="InterPro" id="IPR010949">
    <property type="entry name" value="TonB_Hb/transfer/lactofer_rcpt"/>
</dbReference>
<keyword evidence="6 11" id="KW-0798">TonB box</keyword>
<dbReference type="RefSeq" id="WP_073547927.1">
    <property type="nucleotide sequence ID" value="NZ_CAWMVK010000012.1"/>
</dbReference>
<evidence type="ECO:0000256" key="7">
    <source>
        <dbReference type="ARBA" id="ARBA00023136"/>
    </source>
</evidence>
<evidence type="ECO:0000256" key="1">
    <source>
        <dbReference type="ARBA" id="ARBA00004571"/>
    </source>
</evidence>
<comment type="caution">
    <text evidence="14">The sequence shown here is derived from an EMBL/GenBank/DDBJ whole genome shotgun (WGS) entry which is preliminary data.</text>
</comment>
<evidence type="ECO:0000256" key="8">
    <source>
        <dbReference type="ARBA" id="ARBA00023170"/>
    </source>
</evidence>
<dbReference type="InterPro" id="IPR039426">
    <property type="entry name" value="TonB-dep_rcpt-like"/>
</dbReference>
<dbReference type="GO" id="GO:0009279">
    <property type="term" value="C:cell outer membrane"/>
    <property type="evidence" value="ECO:0007669"/>
    <property type="project" value="UniProtKB-SubCell"/>
</dbReference>
<evidence type="ECO:0000256" key="3">
    <source>
        <dbReference type="ARBA" id="ARBA00022452"/>
    </source>
</evidence>
<dbReference type="Pfam" id="PF00593">
    <property type="entry name" value="TonB_dep_Rec_b-barrel"/>
    <property type="match status" value="1"/>
</dbReference>
<proteinExistence type="inferred from homology"/>
<dbReference type="PROSITE" id="PS52016">
    <property type="entry name" value="TONB_DEPENDENT_REC_3"/>
    <property type="match status" value="1"/>
</dbReference>
<sequence length="788" mass="88472">MKGLLFVLNTVFVSWISLSAAVAQPILRELPRTNEIELHQKSAQWLTSQSTEAEEPICSPAGDNQQIEDDELEVCSEETAETPDIQITVTGTRTPRSVQDSPASIRVIDSSEVQQNLVQDWDDLVRYEPGVSVRNNLRYGLQDFNIRGIDGNRVLIQVDGIRQPGRFEFGVFELGRDYFDLSTLQTVEIIKGPASALYGSDAIGGVVTFRTIEPRDLLDVFGRNSFTSIASNFNGENQGWGHTVSLANRIDNLETLFSFTRRDSSETLVRGNNDFVDPQYTGRNNYLGKLVYRFNDRHALNFTGEALDETTTTNTREVNLLPGIRSFVEDVDINRTRFSVGYEYNNLDGSPIELARLQVYYQDAQTREIGEEERLLRDGTAVLRNTRNSFVDRTYGTSLQLQSSFATGNNVDHRLTYGVELSTTRNERPRDRVQTNLLTGETTRIIPPDVFPTKDFPDSDTLRLGLYLQDEIEIGETLSLIPGIRYDYYNLVTDPDETFIRGGAEAADLSTSSVSPSLGLVYRLTPEIALVGRYARGFRAPLYSEINSNFSNLLNPFFRYRTLSNPDLEPETSHSFELGVRGVSPQANFSLTGFYNTYNNFIETFAPAGVEEIPGVGVVNLFQTQNVSEARIYGAEARAEYRFDRNLDGFSLIGALTYAVGDDLTAKVPLSSVDPFRAIAGLRYRGLGDRWGTQLIATFVGKPRVEREIQQVPGSPPQVPFIPGSYTVFDLIGYYNISPNLTINLGVFNLFDQKYFQYADVRNIFERPDIDRFAQPGRSIGVGVAWRF</sequence>
<dbReference type="InterPro" id="IPR011276">
    <property type="entry name" value="TonB_haem/Hb_rcpt"/>
</dbReference>
<keyword evidence="15" id="KW-1185">Reference proteome</keyword>
<comment type="subcellular location">
    <subcellularLocation>
        <location evidence="1 10">Cell outer membrane</location>
        <topology evidence="1 10">Multi-pass membrane protein</topology>
    </subcellularLocation>
</comment>
<dbReference type="NCBIfam" id="TIGR01786">
    <property type="entry name" value="TonB-hemlactrns"/>
    <property type="match status" value="1"/>
</dbReference>
<dbReference type="PANTHER" id="PTHR30069">
    <property type="entry name" value="TONB-DEPENDENT OUTER MEMBRANE RECEPTOR"/>
    <property type="match status" value="1"/>
</dbReference>
<evidence type="ECO:0000259" key="12">
    <source>
        <dbReference type="Pfam" id="PF00593"/>
    </source>
</evidence>
<dbReference type="GO" id="GO:0015344">
    <property type="term" value="F:siderophore uptake transmembrane transporter activity"/>
    <property type="evidence" value="ECO:0007669"/>
    <property type="project" value="TreeGrafter"/>
</dbReference>
<evidence type="ECO:0000256" key="2">
    <source>
        <dbReference type="ARBA" id="ARBA00022448"/>
    </source>
</evidence>
<accession>A0A1U7HYR4</accession>
<keyword evidence="9 10" id="KW-0998">Cell outer membrane</keyword>
<keyword evidence="4 10" id="KW-0812">Transmembrane</keyword>
<keyword evidence="8 14" id="KW-0675">Receptor</keyword>
<dbReference type="Gene3D" id="2.170.130.10">
    <property type="entry name" value="TonB-dependent receptor, plug domain"/>
    <property type="match status" value="1"/>
</dbReference>
<organism evidence="14 15">
    <name type="scientific">Chroogloeocystis siderophila 5.2 s.c.1</name>
    <dbReference type="NCBI Taxonomy" id="247279"/>
    <lineage>
        <taxon>Bacteria</taxon>
        <taxon>Bacillati</taxon>
        <taxon>Cyanobacteriota</taxon>
        <taxon>Cyanophyceae</taxon>
        <taxon>Oscillatoriophycideae</taxon>
        <taxon>Chroococcales</taxon>
        <taxon>Chroococcaceae</taxon>
        <taxon>Chroogloeocystis</taxon>
    </lineage>
</organism>
<keyword evidence="3 10" id="KW-1134">Transmembrane beta strand</keyword>
<evidence type="ECO:0000256" key="9">
    <source>
        <dbReference type="ARBA" id="ARBA00023237"/>
    </source>
</evidence>
<dbReference type="CDD" id="cd01347">
    <property type="entry name" value="ligand_gated_channel"/>
    <property type="match status" value="1"/>
</dbReference>
<evidence type="ECO:0000259" key="13">
    <source>
        <dbReference type="Pfam" id="PF07715"/>
    </source>
</evidence>
<gene>
    <name evidence="14" type="ORF">NIES1031_02395</name>
</gene>
<evidence type="ECO:0000256" key="4">
    <source>
        <dbReference type="ARBA" id="ARBA00022692"/>
    </source>
</evidence>
<dbReference type="Gene3D" id="2.40.170.20">
    <property type="entry name" value="TonB-dependent receptor, beta-barrel domain"/>
    <property type="match status" value="1"/>
</dbReference>
<dbReference type="GO" id="GO:0015232">
    <property type="term" value="F:heme transmembrane transporter activity"/>
    <property type="evidence" value="ECO:0007669"/>
    <property type="project" value="InterPro"/>
</dbReference>
<protein>
    <submittedName>
        <fullName evidence="14">TonB-dependent receptor</fullName>
    </submittedName>
</protein>
<evidence type="ECO:0000313" key="15">
    <source>
        <dbReference type="Proteomes" id="UP000185984"/>
    </source>
</evidence>
<evidence type="ECO:0000256" key="6">
    <source>
        <dbReference type="ARBA" id="ARBA00023077"/>
    </source>
</evidence>
<dbReference type="InterPro" id="IPR000531">
    <property type="entry name" value="Beta-barrel_TonB"/>
</dbReference>
<keyword evidence="2 10" id="KW-0813">Transport</keyword>
<dbReference type="InterPro" id="IPR012910">
    <property type="entry name" value="Plug_dom"/>
</dbReference>
<keyword evidence="7 10" id="KW-0472">Membrane</keyword>
<dbReference type="EMBL" id="MRCC01000002">
    <property type="protein sequence ID" value="OKH28771.1"/>
    <property type="molecule type" value="Genomic_DNA"/>
</dbReference>
<evidence type="ECO:0000256" key="5">
    <source>
        <dbReference type="ARBA" id="ARBA00022729"/>
    </source>
</evidence>
<name>A0A1U7HYR4_9CHRO</name>
<dbReference type="InterPro" id="IPR037066">
    <property type="entry name" value="Plug_dom_sf"/>
</dbReference>
<dbReference type="STRING" id="247279.NIES1031_02395"/>
<dbReference type="SUPFAM" id="SSF56935">
    <property type="entry name" value="Porins"/>
    <property type="match status" value="1"/>
</dbReference>
<feature type="domain" description="TonB-dependent receptor plug" evidence="13">
    <location>
        <begin position="98"/>
        <end position="206"/>
    </location>
</feature>
<evidence type="ECO:0000313" key="14">
    <source>
        <dbReference type="EMBL" id="OKH28771.1"/>
    </source>
</evidence>
<feature type="domain" description="TonB-dependent receptor-like beta-barrel" evidence="12">
    <location>
        <begin position="280"/>
        <end position="750"/>
    </location>
</feature>
<evidence type="ECO:0000256" key="11">
    <source>
        <dbReference type="RuleBase" id="RU003357"/>
    </source>
</evidence>
<dbReference type="GO" id="GO:0044718">
    <property type="term" value="P:siderophore transmembrane transport"/>
    <property type="evidence" value="ECO:0007669"/>
    <property type="project" value="TreeGrafter"/>
</dbReference>
<reference evidence="14 15" key="1">
    <citation type="submission" date="2016-11" db="EMBL/GenBank/DDBJ databases">
        <title>Draft Genome Sequences of Nine Cyanobacterial Strains from Diverse Habitats.</title>
        <authorList>
            <person name="Zhu T."/>
            <person name="Hou S."/>
            <person name="Lu X."/>
            <person name="Hess W.R."/>
        </authorList>
    </citation>
    <scope>NUCLEOTIDE SEQUENCE [LARGE SCALE GENOMIC DNA]</scope>
    <source>
        <strain evidence="14 15">5.2 s.c.1</strain>
    </source>
</reference>
<evidence type="ECO:0000256" key="10">
    <source>
        <dbReference type="PROSITE-ProRule" id="PRU01360"/>
    </source>
</evidence>
<dbReference type="NCBIfam" id="TIGR01785">
    <property type="entry name" value="TonB-hemin"/>
    <property type="match status" value="1"/>
</dbReference>